<keyword evidence="3" id="KW-1185">Reference proteome</keyword>
<gene>
    <name evidence="2" type="ORF">OKIOD_LOCUS11334</name>
</gene>
<feature type="compositionally biased region" description="Basic residues" evidence="1">
    <location>
        <begin position="152"/>
        <end position="166"/>
    </location>
</feature>
<feature type="compositionally biased region" description="Basic and acidic residues" evidence="1">
    <location>
        <begin position="89"/>
        <end position="128"/>
    </location>
</feature>
<evidence type="ECO:0000313" key="2">
    <source>
        <dbReference type="EMBL" id="CAG5105918.1"/>
    </source>
</evidence>
<feature type="region of interest" description="Disordered" evidence="1">
    <location>
        <begin position="551"/>
        <end position="591"/>
    </location>
</feature>
<sequence>MSCWSHGSPHSIEYRFFCNKFGWKNDLKELLREIYSFDKPEAVMPITRSGAGGNLVIVEDESSTPDQKSTQPCVENQAPIQEPPTPVEGQKRKEGEERQEGQKRQEGEERQEGQKRQEGEERQEKESLPKPPSPKAPQAAKPQAAKEDMPPPRKRQRRGGYKRARDRKCLTRKVFASAMKSEGQYNQRLIRIVQTAKTSAKFKRVPTIQQADIDKLNSRENPVNKEILRALGGYDGWKLGHVLKDLYKQQAKGKEKLLLPHPDSIAKEQAENLEQQEIENLTDEEMEEEESVFKCYDHDSFEERERRIKKDKFAISRVALLRFEIPTLLKNDKDLRYRSRYVCLYSWWNDWIEGVAPFTDLECAIFSEFKRTNSAGGKMAKKTVDALDKLWKEREERQLRHHRFKKHMHLYHPHLTKSRYRAKRNALINRLSFAKVLTLDRFMKHSVLVDPAEDFVKFKDEEHFSNAVIVALSDWKKFQLKKTGRVTYGSEYTANPAAGEKVDDFADAVSDDDDNHSWTTAESDEGEESEEINTLVAAINDYKGFILKKTGALPNGSEYTQEPGREEDRLQDYAQLDVPDDWTDEEDNEEP</sequence>
<name>A0ABN7SVQ9_OIKDI</name>
<accession>A0ABN7SVQ9</accession>
<proteinExistence type="predicted"/>
<organism evidence="2 3">
    <name type="scientific">Oikopleura dioica</name>
    <name type="common">Tunicate</name>
    <dbReference type="NCBI Taxonomy" id="34765"/>
    <lineage>
        <taxon>Eukaryota</taxon>
        <taxon>Metazoa</taxon>
        <taxon>Chordata</taxon>
        <taxon>Tunicata</taxon>
        <taxon>Appendicularia</taxon>
        <taxon>Copelata</taxon>
        <taxon>Oikopleuridae</taxon>
        <taxon>Oikopleura</taxon>
    </lineage>
</organism>
<feature type="region of interest" description="Disordered" evidence="1">
    <location>
        <begin position="60"/>
        <end position="168"/>
    </location>
</feature>
<feature type="region of interest" description="Disordered" evidence="1">
    <location>
        <begin position="507"/>
        <end position="531"/>
    </location>
</feature>
<protein>
    <submittedName>
        <fullName evidence="2">Oidioi.mRNA.OKI2018_I69.chr1.g2569.t1.cds</fullName>
    </submittedName>
</protein>
<dbReference type="Proteomes" id="UP001158576">
    <property type="component" value="Chromosome 1"/>
</dbReference>
<evidence type="ECO:0000256" key="1">
    <source>
        <dbReference type="SAM" id="MobiDB-lite"/>
    </source>
</evidence>
<feature type="compositionally biased region" description="Acidic residues" evidence="1">
    <location>
        <begin position="522"/>
        <end position="531"/>
    </location>
</feature>
<feature type="compositionally biased region" description="Acidic residues" evidence="1">
    <location>
        <begin position="578"/>
        <end position="591"/>
    </location>
</feature>
<reference evidence="2 3" key="1">
    <citation type="submission" date="2021-04" db="EMBL/GenBank/DDBJ databases">
        <authorList>
            <person name="Bliznina A."/>
        </authorList>
    </citation>
    <scope>NUCLEOTIDE SEQUENCE [LARGE SCALE GENOMIC DNA]</scope>
</reference>
<feature type="compositionally biased region" description="Polar residues" evidence="1">
    <location>
        <begin position="64"/>
        <end position="74"/>
    </location>
</feature>
<evidence type="ECO:0000313" key="3">
    <source>
        <dbReference type="Proteomes" id="UP001158576"/>
    </source>
</evidence>
<dbReference type="EMBL" id="OU015566">
    <property type="protein sequence ID" value="CAG5105918.1"/>
    <property type="molecule type" value="Genomic_DNA"/>
</dbReference>